<dbReference type="Proteomes" id="UP000275408">
    <property type="component" value="Unassembled WGS sequence"/>
</dbReference>
<dbReference type="EMBL" id="RCHS01003618">
    <property type="protein sequence ID" value="RMX40507.1"/>
    <property type="molecule type" value="Genomic_DNA"/>
</dbReference>
<organism evidence="6 7">
    <name type="scientific">Pocillopora damicornis</name>
    <name type="common">Cauliflower coral</name>
    <name type="synonym">Millepora damicornis</name>
    <dbReference type="NCBI Taxonomy" id="46731"/>
    <lineage>
        <taxon>Eukaryota</taxon>
        <taxon>Metazoa</taxon>
        <taxon>Cnidaria</taxon>
        <taxon>Anthozoa</taxon>
        <taxon>Hexacorallia</taxon>
        <taxon>Scleractinia</taxon>
        <taxon>Astrocoeniina</taxon>
        <taxon>Pocilloporidae</taxon>
        <taxon>Pocillopora</taxon>
    </lineage>
</organism>
<dbReference type="Gene3D" id="1.25.40.200">
    <property type="entry name" value="Ran-GTPase activating protein 1, C-terminal domain"/>
    <property type="match status" value="2"/>
</dbReference>
<feature type="repeat" description="ANK" evidence="3">
    <location>
        <begin position="88"/>
        <end position="121"/>
    </location>
</feature>
<dbReference type="Pfam" id="PF12796">
    <property type="entry name" value="Ank_2"/>
    <property type="match status" value="2"/>
</dbReference>
<dbReference type="GO" id="GO:0071356">
    <property type="term" value="P:cellular response to tumor necrosis factor"/>
    <property type="evidence" value="ECO:0007669"/>
    <property type="project" value="TreeGrafter"/>
</dbReference>
<dbReference type="SMART" id="SM00248">
    <property type="entry name" value="ANK"/>
    <property type="match status" value="4"/>
</dbReference>
<sequence>MQSNLRGLILRESSGCKDMYGYSALHNAVVTQNLKAVRSLTGSTRTCDLEWRDSMGFTALHLATLQGNRDLVEILVLAGCDVNSRTKEGMTSLHISSEQKRADEILRVLASASCNVNERNKLGRTALHLAAKLGNLQNLKVLLDNGCDRNIKDKLGFTAVGLAFNFNQKASADILLHYKSRRKRRSGGETTSEESLYQDGTTKNSQISNGERKAEKLVERTSIYSKKTDDTKSLKLVDKIEKREASLKTLHFIMALLTQKRNVLDGLTNWDSRKKLKSIERNLRDLIFTSLIQHSLATRTSLKLNDESGEQCVCDFYLKPGEFGRSQVLACNPGSSLLVELLQGVKDSLSFSRERSWLIPKQHQSLPPPSKWKLQEKEPILKDLKVKEERISTAPLSNAKTVTSISELENVYDQTTMTTLCEDPTLIELCEENPPEMDNEAIEKGLNRLNNLMISIKDSENIKQVFDRTDSGLLTDDIEIYLSRLDDVITMKGTPTSFIEATLEIFCQNSDISVYCAKKRNLLFSSLLEKVITVCGSWDADKIAKVFLHVCVVFVSDRRLLLSCAGAVLKLGLCHPQADAIALGTCILVRTGLLKQEDDVEIITDLTGPLLALEHLCAEDYFPRNLAAIFASFLSKSSPKLFGLDHLRLRALASAVTKEVLPTSCQEAESDTGKSFKRVCDILALEGYKEELLSCADALFTRAFVTLSCNAWRIGESILIHLGLLKSERFVEIVRNHGTAFKLLRHALKESYFPPILKQLLMCFLQKPNPVLTAYSTEVEDILRIVQ</sequence>
<dbReference type="STRING" id="46731.A0A3M6TGH2"/>
<keyword evidence="7" id="KW-1185">Reference proteome</keyword>
<dbReference type="InterPro" id="IPR002110">
    <property type="entry name" value="Ankyrin_rpt"/>
</dbReference>
<dbReference type="OrthoDB" id="424503at2759"/>
<dbReference type="PROSITE" id="PS50088">
    <property type="entry name" value="ANK_REPEAT"/>
    <property type="match status" value="3"/>
</dbReference>
<dbReference type="PANTHER" id="PTHR46680:SF3">
    <property type="entry name" value="NF-KAPPA-B INHIBITOR CACTUS"/>
    <property type="match status" value="1"/>
</dbReference>
<dbReference type="InterPro" id="IPR009109">
    <property type="entry name" value="Ran_GTPase_activating_1_C"/>
</dbReference>
<evidence type="ECO:0000313" key="7">
    <source>
        <dbReference type="Proteomes" id="UP000275408"/>
    </source>
</evidence>
<protein>
    <recommendedName>
        <fullName evidence="5">Ran-GTPase activating protein 1 C-terminal domain-containing protein</fullName>
    </recommendedName>
</protein>
<comment type="caution">
    <text evidence="6">The sequence shown here is derived from an EMBL/GenBank/DDBJ whole genome shotgun (WGS) entry which is preliminary data.</text>
</comment>
<proteinExistence type="predicted"/>
<evidence type="ECO:0000256" key="1">
    <source>
        <dbReference type="ARBA" id="ARBA00022737"/>
    </source>
</evidence>
<evidence type="ECO:0000259" key="5">
    <source>
        <dbReference type="Pfam" id="PF07834"/>
    </source>
</evidence>
<dbReference type="SUPFAM" id="SSF48403">
    <property type="entry name" value="Ankyrin repeat"/>
    <property type="match status" value="1"/>
</dbReference>
<accession>A0A3M6TGH2</accession>
<feature type="region of interest" description="Disordered" evidence="4">
    <location>
        <begin position="182"/>
        <end position="214"/>
    </location>
</feature>
<feature type="domain" description="Ran-GTPase activating protein 1 C-terminal" evidence="5">
    <location>
        <begin position="538"/>
        <end position="639"/>
    </location>
</feature>
<dbReference type="GO" id="GO:0051059">
    <property type="term" value="F:NF-kappaB binding"/>
    <property type="evidence" value="ECO:0007669"/>
    <property type="project" value="TreeGrafter"/>
</dbReference>
<evidence type="ECO:0000256" key="4">
    <source>
        <dbReference type="SAM" id="MobiDB-lite"/>
    </source>
</evidence>
<evidence type="ECO:0000256" key="3">
    <source>
        <dbReference type="PROSITE-ProRule" id="PRU00023"/>
    </source>
</evidence>
<name>A0A3M6TGH2_POCDA</name>
<keyword evidence="1" id="KW-0677">Repeat</keyword>
<reference evidence="6 7" key="1">
    <citation type="journal article" date="2018" name="Sci. Rep.">
        <title>Comparative analysis of the Pocillopora damicornis genome highlights role of immune system in coral evolution.</title>
        <authorList>
            <person name="Cunning R."/>
            <person name="Bay R.A."/>
            <person name="Gillette P."/>
            <person name="Baker A.C."/>
            <person name="Traylor-Knowles N."/>
        </authorList>
    </citation>
    <scope>NUCLEOTIDE SEQUENCE [LARGE SCALE GENOMIC DNA]</scope>
    <source>
        <strain evidence="6">RSMAS</strain>
        <tissue evidence="6">Whole animal</tissue>
    </source>
</reference>
<feature type="domain" description="Ran-GTPase activating protein 1 C-terminal" evidence="5">
    <location>
        <begin position="688"/>
        <end position="777"/>
    </location>
</feature>
<keyword evidence="2 3" id="KW-0040">ANK repeat</keyword>
<dbReference type="PROSITE" id="PS50297">
    <property type="entry name" value="ANK_REP_REGION"/>
    <property type="match status" value="2"/>
</dbReference>
<dbReference type="InterPro" id="IPR036770">
    <property type="entry name" value="Ankyrin_rpt-contain_sf"/>
</dbReference>
<feature type="compositionally biased region" description="Polar residues" evidence="4">
    <location>
        <begin position="188"/>
        <end position="209"/>
    </location>
</feature>
<feature type="repeat" description="ANK" evidence="3">
    <location>
        <begin position="55"/>
        <end position="87"/>
    </location>
</feature>
<dbReference type="Gene3D" id="1.25.40.20">
    <property type="entry name" value="Ankyrin repeat-containing domain"/>
    <property type="match status" value="1"/>
</dbReference>
<dbReference type="PANTHER" id="PTHR46680">
    <property type="entry name" value="NF-KAPPA-B INHIBITOR ALPHA"/>
    <property type="match status" value="1"/>
</dbReference>
<dbReference type="GO" id="GO:0005829">
    <property type="term" value="C:cytosol"/>
    <property type="evidence" value="ECO:0007669"/>
    <property type="project" value="TreeGrafter"/>
</dbReference>
<evidence type="ECO:0000256" key="2">
    <source>
        <dbReference type="ARBA" id="ARBA00023043"/>
    </source>
</evidence>
<dbReference type="GO" id="GO:0005096">
    <property type="term" value="F:GTPase activator activity"/>
    <property type="evidence" value="ECO:0007669"/>
    <property type="project" value="InterPro"/>
</dbReference>
<gene>
    <name evidence="6" type="ORF">pdam_00007527</name>
</gene>
<dbReference type="SUPFAM" id="SSF69099">
    <property type="entry name" value="Ran-GTPase activating protein 1 (RanGAP1), C-terminal domain"/>
    <property type="match status" value="2"/>
</dbReference>
<dbReference type="GO" id="GO:0007165">
    <property type="term" value="P:signal transduction"/>
    <property type="evidence" value="ECO:0007669"/>
    <property type="project" value="InterPro"/>
</dbReference>
<dbReference type="InterPro" id="IPR051070">
    <property type="entry name" value="NF-kappa-B_inhibitor"/>
</dbReference>
<evidence type="ECO:0000313" key="6">
    <source>
        <dbReference type="EMBL" id="RMX40507.1"/>
    </source>
</evidence>
<dbReference type="Pfam" id="PF07834">
    <property type="entry name" value="RanGAP1_C"/>
    <property type="match status" value="2"/>
</dbReference>
<feature type="repeat" description="ANK" evidence="3">
    <location>
        <begin position="122"/>
        <end position="154"/>
    </location>
</feature>
<dbReference type="InterPro" id="IPR036720">
    <property type="entry name" value="RanGAP1_C_sf"/>
</dbReference>
<dbReference type="AlphaFoldDB" id="A0A3M6TGH2"/>